<accession>A0A5B7EXX2</accession>
<feature type="compositionally biased region" description="Pro residues" evidence="1">
    <location>
        <begin position="104"/>
        <end position="114"/>
    </location>
</feature>
<dbReference type="Proteomes" id="UP000324222">
    <property type="component" value="Unassembled WGS sequence"/>
</dbReference>
<evidence type="ECO:0000256" key="1">
    <source>
        <dbReference type="SAM" id="MobiDB-lite"/>
    </source>
</evidence>
<reference evidence="2 3" key="1">
    <citation type="submission" date="2019-05" db="EMBL/GenBank/DDBJ databases">
        <title>Another draft genome of Portunus trituberculatus and its Hox gene families provides insights of decapod evolution.</title>
        <authorList>
            <person name="Jeong J.-H."/>
            <person name="Song I."/>
            <person name="Kim S."/>
            <person name="Choi T."/>
            <person name="Kim D."/>
            <person name="Ryu S."/>
            <person name="Kim W."/>
        </authorList>
    </citation>
    <scope>NUCLEOTIDE SEQUENCE [LARGE SCALE GENOMIC DNA]</scope>
    <source>
        <tissue evidence="2">Muscle</tissue>
    </source>
</reference>
<comment type="caution">
    <text evidence="2">The sequence shown here is derived from an EMBL/GenBank/DDBJ whole genome shotgun (WGS) entry which is preliminary data.</text>
</comment>
<sequence>MLKRKNKTADTPQCNKSATREEASTGCQQPELGGLLDSYEAPPDSSRNAPSRGPAQSVAHTLLEPPPLAGSSSPPTPPTPPLFADSSHLLAPPTTPASPHLPRHCPPPPYPNPR</sequence>
<feature type="compositionally biased region" description="Pro residues" evidence="1">
    <location>
        <begin position="64"/>
        <end position="81"/>
    </location>
</feature>
<dbReference type="AlphaFoldDB" id="A0A5B7EXX2"/>
<evidence type="ECO:0000313" key="3">
    <source>
        <dbReference type="Proteomes" id="UP000324222"/>
    </source>
</evidence>
<feature type="region of interest" description="Disordered" evidence="1">
    <location>
        <begin position="1"/>
        <end position="114"/>
    </location>
</feature>
<protein>
    <submittedName>
        <fullName evidence="2">Uncharacterized protein</fullName>
    </submittedName>
</protein>
<proteinExistence type="predicted"/>
<keyword evidence="3" id="KW-1185">Reference proteome</keyword>
<dbReference type="EMBL" id="VSRR010004513">
    <property type="protein sequence ID" value="MPC39900.1"/>
    <property type="molecule type" value="Genomic_DNA"/>
</dbReference>
<name>A0A5B7EXX2_PORTR</name>
<organism evidence="2 3">
    <name type="scientific">Portunus trituberculatus</name>
    <name type="common">Swimming crab</name>
    <name type="synonym">Neptunus trituberculatus</name>
    <dbReference type="NCBI Taxonomy" id="210409"/>
    <lineage>
        <taxon>Eukaryota</taxon>
        <taxon>Metazoa</taxon>
        <taxon>Ecdysozoa</taxon>
        <taxon>Arthropoda</taxon>
        <taxon>Crustacea</taxon>
        <taxon>Multicrustacea</taxon>
        <taxon>Malacostraca</taxon>
        <taxon>Eumalacostraca</taxon>
        <taxon>Eucarida</taxon>
        <taxon>Decapoda</taxon>
        <taxon>Pleocyemata</taxon>
        <taxon>Brachyura</taxon>
        <taxon>Eubrachyura</taxon>
        <taxon>Portunoidea</taxon>
        <taxon>Portunidae</taxon>
        <taxon>Portuninae</taxon>
        <taxon>Portunus</taxon>
    </lineage>
</organism>
<gene>
    <name evidence="2" type="ORF">E2C01_033451</name>
</gene>
<evidence type="ECO:0000313" key="2">
    <source>
        <dbReference type="EMBL" id="MPC39900.1"/>
    </source>
</evidence>